<proteinExistence type="predicted"/>
<dbReference type="InterPro" id="IPR043128">
    <property type="entry name" value="Rev_trsase/Diguanyl_cyclase"/>
</dbReference>
<dbReference type="PANTHER" id="PTHR37984:SF5">
    <property type="entry name" value="PROTEIN NYNRIN-LIKE"/>
    <property type="match status" value="1"/>
</dbReference>
<sequence>MLVWIRVLVCSKFNLTFDAVQECLESFDGHIVQPLGTTKLPITFNNETKMHDFIVVILGTDFAESFGIQIDFKNKNIETDAKDDQSKKPIRTLKVSDDKKEYYAYAKSTVMIPPHTAKMIEVKTKKPCNQCILVPLENINAYDSIYDESDSKSKRMFIHNNTDVNKYIVRNKKLATLDFSDYVQCERPEKGSKNKKHKLRNNYSVNFSNSVNSEPLNDEDKKFLSKIKINESLTENQKSIVRNLLLDNKDVFSQHSLDLGYCDIYKHTINTGDSLPISQHPYRMSKLHEDLLKQIIDDFMDAGLIKPSNSDWSAAAFLVKKPHLDPGFDITDKKNYRMVVDYRAMNAVTKSDVYPIPVVQSAIDKLAGKKYFSKFDVNMAFHQLAIDEASCEKTAFVTPFGLFQFDRLPMGTKNAPATFQRTINKIIAKIKHRGVDAFLDDIITAAKTIIEAVEVMQLLFDLLRYYKLKLKPEKTELFMTEINYLGVKPDQKKIDAILNMRNPTCVKEMQSLLGTVNFYRNHIPNYSELIYDLVQQTKKNNIFNFNEKCQSSFDKIKYILTSCPILTHYNSECDLEVRTDASDTTIAGVLIQIEKDGTKNVLRYESFILKDYQTRWHINRKEFYALYYFLCKSFTIYIYGKHIKVYCDSLCVKNIINAKKLNMCLSREIMELQSLDFEIIHKKGVENCDVDMLSRLTKLSVNFINFSKTHRILNEQQNDAFCKKIIEKISDANDNNAHHEYAVINGLLHRIETINDMTHFQIIVPISLVNELLKSYHDAPDSGHFGPRITYEKIRERYYFDKMKQIIYEYCKTCHSCQINKSSRLQKPGISGILS</sequence>
<feature type="domain" description="Reverse transcriptase" evidence="4">
    <location>
        <begin position="300"/>
        <end position="489"/>
    </location>
</feature>
<dbReference type="InterPro" id="IPR043502">
    <property type="entry name" value="DNA/RNA_pol_sf"/>
</dbReference>
<dbReference type="AlphaFoldDB" id="A0A443SA78"/>
<dbReference type="InterPro" id="IPR041588">
    <property type="entry name" value="Integrase_H2C2"/>
</dbReference>
<dbReference type="Gene3D" id="3.30.70.270">
    <property type="match status" value="2"/>
</dbReference>
<dbReference type="FunFam" id="1.10.340.70:FF:000001">
    <property type="entry name" value="Retrovirus-related Pol polyprotein from transposon gypsy-like Protein"/>
    <property type="match status" value="1"/>
</dbReference>
<evidence type="ECO:0000313" key="5">
    <source>
        <dbReference type="EMBL" id="RWS24458.1"/>
    </source>
</evidence>
<dbReference type="SUPFAM" id="SSF56672">
    <property type="entry name" value="DNA/RNA polymerases"/>
    <property type="match status" value="1"/>
</dbReference>
<evidence type="ECO:0000256" key="1">
    <source>
        <dbReference type="ARBA" id="ARBA00012493"/>
    </source>
</evidence>
<keyword evidence="3" id="KW-0732">Signal</keyword>
<dbReference type="Pfam" id="PF00078">
    <property type="entry name" value="RVT_1"/>
    <property type="match status" value="1"/>
</dbReference>
<evidence type="ECO:0000259" key="4">
    <source>
        <dbReference type="PROSITE" id="PS50878"/>
    </source>
</evidence>
<dbReference type="OrthoDB" id="6508513at2759"/>
<evidence type="ECO:0000256" key="2">
    <source>
        <dbReference type="ARBA" id="ARBA00023268"/>
    </source>
</evidence>
<feature type="non-terminal residue" evidence="5">
    <location>
        <position position="835"/>
    </location>
</feature>
<dbReference type="PANTHER" id="PTHR37984">
    <property type="entry name" value="PROTEIN CBG26694"/>
    <property type="match status" value="1"/>
</dbReference>
<dbReference type="InterPro" id="IPR000477">
    <property type="entry name" value="RT_dom"/>
</dbReference>
<evidence type="ECO:0000256" key="3">
    <source>
        <dbReference type="SAM" id="SignalP"/>
    </source>
</evidence>
<reference evidence="5 6" key="1">
    <citation type="journal article" date="2018" name="Gigascience">
        <title>Genomes of trombidid mites reveal novel predicted allergens and laterally-transferred genes associated with secondary metabolism.</title>
        <authorList>
            <person name="Dong X."/>
            <person name="Chaisiri K."/>
            <person name="Xia D."/>
            <person name="Armstrong S.D."/>
            <person name="Fang Y."/>
            <person name="Donnelly M.J."/>
            <person name="Kadowaki T."/>
            <person name="McGarry J.W."/>
            <person name="Darby A.C."/>
            <person name="Makepeace B.L."/>
        </authorList>
    </citation>
    <scope>NUCLEOTIDE SEQUENCE [LARGE SCALE GENOMIC DNA]</scope>
    <source>
        <strain evidence="5">UoL-UT</strain>
    </source>
</reference>
<evidence type="ECO:0000313" key="6">
    <source>
        <dbReference type="Proteomes" id="UP000288716"/>
    </source>
</evidence>
<gene>
    <name evidence="5" type="ORF">B4U80_01398</name>
</gene>
<dbReference type="Gene3D" id="1.10.340.70">
    <property type="match status" value="1"/>
</dbReference>
<feature type="chain" id="PRO_5019074333" description="RNA-directed DNA polymerase" evidence="3">
    <location>
        <begin position="17"/>
        <end position="835"/>
    </location>
</feature>
<feature type="signal peptide" evidence="3">
    <location>
        <begin position="1"/>
        <end position="16"/>
    </location>
</feature>
<dbReference type="VEuPathDB" id="VectorBase:LDEU007582"/>
<dbReference type="CDD" id="cd09274">
    <property type="entry name" value="RNase_HI_RT_Ty3"/>
    <property type="match status" value="1"/>
</dbReference>
<dbReference type="STRING" id="299467.A0A443SA78"/>
<dbReference type="FunFam" id="3.30.70.270:FF:000020">
    <property type="entry name" value="Transposon Tf2-6 polyprotein-like Protein"/>
    <property type="match status" value="1"/>
</dbReference>
<organism evidence="5 6">
    <name type="scientific">Leptotrombidium deliense</name>
    <dbReference type="NCBI Taxonomy" id="299467"/>
    <lineage>
        <taxon>Eukaryota</taxon>
        <taxon>Metazoa</taxon>
        <taxon>Ecdysozoa</taxon>
        <taxon>Arthropoda</taxon>
        <taxon>Chelicerata</taxon>
        <taxon>Arachnida</taxon>
        <taxon>Acari</taxon>
        <taxon>Acariformes</taxon>
        <taxon>Trombidiformes</taxon>
        <taxon>Prostigmata</taxon>
        <taxon>Anystina</taxon>
        <taxon>Parasitengona</taxon>
        <taxon>Trombiculoidea</taxon>
        <taxon>Trombiculidae</taxon>
        <taxon>Leptotrombidium</taxon>
    </lineage>
</organism>
<dbReference type="InterPro" id="IPR041577">
    <property type="entry name" value="RT_RNaseH_2"/>
</dbReference>
<name>A0A443SA78_9ACAR</name>
<dbReference type="Gene3D" id="3.10.10.10">
    <property type="entry name" value="HIV Type 1 Reverse Transcriptase, subunit A, domain 1"/>
    <property type="match status" value="1"/>
</dbReference>
<dbReference type="InterPro" id="IPR050951">
    <property type="entry name" value="Retrovirus_Pol_polyprotein"/>
</dbReference>
<keyword evidence="6" id="KW-1185">Reference proteome</keyword>
<accession>A0A443SA78</accession>
<dbReference type="EC" id="2.7.7.49" evidence="1"/>
<dbReference type="CDD" id="cd01647">
    <property type="entry name" value="RT_LTR"/>
    <property type="match status" value="1"/>
</dbReference>
<dbReference type="PROSITE" id="PS50878">
    <property type="entry name" value="RT_POL"/>
    <property type="match status" value="1"/>
</dbReference>
<dbReference type="EMBL" id="NCKV01004856">
    <property type="protein sequence ID" value="RWS24458.1"/>
    <property type="molecule type" value="Genomic_DNA"/>
</dbReference>
<comment type="caution">
    <text evidence="5">The sequence shown here is derived from an EMBL/GenBank/DDBJ whole genome shotgun (WGS) entry which is preliminary data.</text>
</comment>
<dbReference type="Pfam" id="PF17921">
    <property type="entry name" value="Integrase_H2C2"/>
    <property type="match status" value="1"/>
</dbReference>
<dbReference type="GO" id="GO:0003964">
    <property type="term" value="F:RNA-directed DNA polymerase activity"/>
    <property type="evidence" value="ECO:0007669"/>
    <property type="project" value="UniProtKB-EC"/>
</dbReference>
<keyword evidence="2" id="KW-0511">Multifunctional enzyme</keyword>
<dbReference type="Pfam" id="PF17919">
    <property type="entry name" value="RT_RNaseH_2"/>
    <property type="match status" value="1"/>
</dbReference>
<dbReference type="Proteomes" id="UP000288716">
    <property type="component" value="Unassembled WGS sequence"/>
</dbReference>
<protein>
    <recommendedName>
        <fullName evidence="1">RNA-directed DNA polymerase</fullName>
        <ecNumber evidence="1">2.7.7.49</ecNumber>
    </recommendedName>
</protein>